<organism evidence="3 4">
    <name type="scientific">Bartonella bacilliformis Ver097</name>
    <dbReference type="NCBI Taxonomy" id="1293911"/>
    <lineage>
        <taxon>Bacteria</taxon>
        <taxon>Pseudomonadati</taxon>
        <taxon>Pseudomonadota</taxon>
        <taxon>Alphaproteobacteria</taxon>
        <taxon>Hyphomicrobiales</taxon>
        <taxon>Bartonellaceae</taxon>
        <taxon>Bartonella</taxon>
    </lineage>
</organism>
<evidence type="ECO:0000259" key="2">
    <source>
        <dbReference type="PROSITE" id="PS51781"/>
    </source>
</evidence>
<dbReference type="Pfam" id="PF08239">
    <property type="entry name" value="SH3_3"/>
    <property type="match status" value="1"/>
</dbReference>
<dbReference type="InterPro" id="IPR003646">
    <property type="entry name" value="SH3-like_bac-type"/>
</dbReference>
<gene>
    <name evidence="3" type="ORF">H710_01035</name>
</gene>
<protein>
    <recommendedName>
        <fullName evidence="2">SH3b domain-containing protein</fullName>
    </recommendedName>
</protein>
<dbReference type="AlphaFoldDB" id="A0A072R0K2"/>
<accession>A0A072R0K2</accession>
<evidence type="ECO:0000313" key="4">
    <source>
        <dbReference type="Proteomes" id="UP000031740"/>
    </source>
</evidence>
<dbReference type="EMBL" id="ASIV01000006">
    <property type="protein sequence ID" value="KEG19255.1"/>
    <property type="molecule type" value="Genomic_DNA"/>
</dbReference>
<name>A0A072R0K2_BARBA</name>
<dbReference type="HOGENOM" id="CLU_145239_0_0_5"/>
<evidence type="ECO:0000256" key="1">
    <source>
        <dbReference type="SAM" id="SignalP"/>
    </source>
</evidence>
<dbReference type="Proteomes" id="UP000031740">
    <property type="component" value="Unassembled WGS sequence"/>
</dbReference>
<keyword evidence="1" id="KW-0732">Signal</keyword>
<comment type="caution">
    <text evidence="3">The sequence shown here is derived from an EMBL/GenBank/DDBJ whole genome shotgun (WGS) entry which is preliminary data.</text>
</comment>
<proteinExistence type="predicted"/>
<dbReference type="PATRIC" id="fig|1293911.3.peg.1068"/>
<sequence>MKKLMGLFIFSSLFLITTVSHAVHAIATKNLNFRAGPSTQYTIHGLIPAGQAIFVQNCKGNWCQIYYDSRTGWASAYYLSFKDGNDLYHAYTTLSTEALIITTNKVARDKRSNDHSVQHNHCSP</sequence>
<dbReference type="SMART" id="SM00287">
    <property type="entry name" value="SH3b"/>
    <property type="match status" value="1"/>
</dbReference>
<feature type="domain" description="SH3b" evidence="2">
    <location>
        <begin position="20"/>
        <end position="83"/>
    </location>
</feature>
<feature type="chain" id="PRO_5001681958" description="SH3b domain-containing protein" evidence="1">
    <location>
        <begin position="23"/>
        <end position="124"/>
    </location>
</feature>
<feature type="signal peptide" evidence="1">
    <location>
        <begin position="1"/>
        <end position="22"/>
    </location>
</feature>
<evidence type="ECO:0000313" key="3">
    <source>
        <dbReference type="EMBL" id="KEG19255.1"/>
    </source>
</evidence>
<dbReference type="STRING" id="1293911.H710_01035"/>
<reference evidence="3 4" key="1">
    <citation type="submission" date="2013-04" db="EMBL/GenBank/DDBJ databases">
        <title>The Genome Sequence of Bartonella bacilliformis Ver097.</title>
        <authorList>
            <consortium name="The Broad Institute Genomics Platform"/>
            <consortium name="The Broad Institute Genome Sequencing Center for Infectious Disease"/>
            <person name="Feldgarden M."/>
            <person name="Kirby J."/>
            <person name="Birtles R."/>
            <person name="Dasch G."/>
            <person name="Hendrix L."/>
            <person name="Koehler J."/>
            <person name="Walker B."/>
            <person name="Young S.K."/>
            <person name="Zeng Q."/>
            <person name="Gargeya S."/>
            <person name="Fitzgerald M."/>
            <person name="Haas B."/>
            <person name="Abouelleil A."/>
            <person name="Allen A.W."/>
            <person name="Alvarado L."/>
            <person name="Arachchi H.M."/>
            <person name="Berlin A.M."/>
            <person name="Chapman S.B."/>
            <person name="Gainer-Dewar J."/>
            <person name="Goldberg J."/>
            <person name="Griggs A."/>
            <person name="Gujja S."/>
            <person name="Hansen M."/>
            <person name="Howarth C."/>
            <person name="Imamovic A."/>
            <person name="Ireland A."/>
            <person name="Larimer J."/>
            <person name="McCowan C."/>
            <person name="Murphy C."/>
            <person name="Pearson M."/>
            <person name="Poon T.W."/>
            <person name="Priest M."/>
            <person name="Roberts A."/>
            <person name="Saif S."/>
            <person name="Shea T."/>
            <person name="Sisk P."/>
            <person name="Sykes S."/>
            <person name="Wortman J."/>
            <person name="Nusbaum C."/>
            <person name="Birren B."/>
        </authorList>
    </citation>
    <scope>NUCLEOTIDE SEQUENCE [LARGE SCALE GENOMIC DNA]</scope>
    <source>
        <strain evidence="3 4">Ver097</strain>
    </source>
</reference>
<dbReference type="Gene3D" id="2.30.30.40">
    <property type="entry name" value="SH3 Domains"/>
    <property type="match status" value="1"/>
</dbReference>
<dbReference type="PROSITE" id="PS51781">
    <property type="entry name" value="SH3B"/>
    <property type="match status" value="1"/>
</dbReference>
<dbReference type="RefSeq" id="WP_080772767.1">
    <property type="nucleotide sequence ID" value="NZ_KL503805.1"/>
</dbReference>